<dbReference type="SUPFAM" id="SSF82704">
    <property type="entry name" value="AlbA-like"/>
    <property type="match status" value="1"/>
</dbReference>
<evidence type="ECO:0000256" key="2">
    <source>
        <dbReference type="ARBA" id="ARBA00008018"/>
    </source>
</evidence>
<accession>S2JA23</accession>
<reference evidence="6" key="1">
    <citation type="submission" date="2013-05" db="EMBL/GenBank/DDBJ databases">
        <title>The Genome sequence of Mucor circinelloides f. circinelloides 1006PhL.</title>
        <authorList>
            <consortium name="The Broad Institute Genomics Platform"/>
            <person name="Cuomo C."/>
            <person name="Earl A."/>
            <person name="Findley K."/>
            <person name="Lee S.C."/>
            <person name="Walker B."/>
            <person name="Young S."/>
            <person name="Zeng Q."/>
            <person name="Gargeya S."/>
            <person name="Fitzgerald M."/>
            <person name="Haas B."/>
            <person name="Abouelleil A."/>
            <person name="Allen A.W."/>
            <person name="Alvarado L."/>
            <person name="Arachchi H.M."/>
            <person name="Berlin A.M."/>
            <person name="Chapman S.B."/>
            <person name="Gainer-Dewar J."/>
            <person name="Goldberg J."/>
            <person name="Griggs A."/>
            <person name="Gujja S."/>
            <person name="Hansen M."/>
            <person name="Howarth C."/>
            <person name="Imamovic A."/>
            <person name="Ireland A."/>
            <person name="Larimer J."/>
            <person name="McCowan C."/>
            <person name="Murphy C."/>
            <person name="Pearson M."/>
            <person name="Poon T.W."/>
            <person name="Priest M."/>
            <person name="Roberts A."/>
            <person name="Saif S."/>
            <person name="Shea T."/>
            <person name="Sisk P."/>
            <person name="Sykes S."/>
            <person name="Wortman J."/>
            <person name="Nusbaum C."/>
            <person name="Birren B."/>
        </authorList>
    </citation>
    <scope>NUCLEOTIDE SEQUENCE [LARGE SCALE GENOMIC DNA]</scope>
    <source>
        <strain evidence="6">1006PhL</strain>
    </source>
</reference>
<feature type="domain" description="DNA/RNA-binding protein Alba-like" evidence="4">
    <location>
        <begin position="46"/>
        <end position="110"/>
    </location>
</feature>
<dbReference type="InterPro" id="IPR051958">
    <property type="entry name" value="Alba-like_NAB"/>
</dbReference>
<organism evidence="5 6">
    <name type="scientific">Mucor circinelloides f. circinelloides (strain 1006PhL)</name>
    <name type="common">Mucormycosis agent</name>
    <name type="synonym">Calyptromyces circinelloides</name>
    <dbReference type="NCBI Taxonomy" id="1220926"/>
    <lineage>
        <taxon>Eukaryota</taxon>
        <taxon>Fungi</taxon>
        <taxon>Fungi incertae sedis</taxon>
        <taxon>Mucoromycota</taxon>
        <taxon>Mucoromycotina</taxon>
        <taxon>Mucoromycetes</taxon>
        <taxon>Mucorales</taxon>
        <taxon>Mucorineae</taxon>
        <taxon>Mucoraceae</taxon>
        <taxon>Mucor</taxon>
    </lineage>
</organism>
<evidence type="ECO:0000256" key="1">
    <source>
        <dbReference type="ARBA" id="ARBA00004123"/>
    </source>
</evidence>
<name>S2JA23_MUCC1</name>
<evidence type="ECO:0000313" key="5">
    <source>
        <dbReference type="EMBL" id="EPB85287.1"/>
    </source>
</evidence>
<dbReference type="Proteomes" id="UP000014254">
    <property type="component" value="Unassembled WGS sequence"/>
</dbReference>
<proteinExistence type="inferred from homology"/>
<dbReference type="Pfam" id="PF01918">
    <property type="entry name" value="Alba"/>
    <property type="match status" value="1"/>
</dbReference>
<evidence type="ECO:0000259" key="4">
    <source>
        <dbReference type="Pfam" id="PF01918"/>
    </source>
</evidence>
<dbReference type="VEuPathDB" id="FungiDB:HMPREF1544_07968"/>
<dbReference type="Gene3D" id="3.30.110.20">
    <property type="entry name" value="Alba-like domain"/>
    <property type="match status" value="1"/>
</dbReference>
<keyword evidence="3" id="KW-0539">Nucleus</keyword>
<dbReference type="PANTHER" id="PTHR13516">
    <property type="entry name" value="RIBONUCLEASE P SUBUNIT P25"/>
    <property type="match status" value="1"/>
</dbReference>
<protein>
    <recommendedName>
        <fullName evidence="4">DNA/RNA-binding protein Alba-like domain-containing protein</fullName>
    </recommendedName>
</protein>
<dbReference type="GO" id="GO:0005634">
    <property type="term" value="C:nucleus"/>
    <property type="evidence" value="ECO:0007669"/>
    <property type="project" value="UniProtKB-SubCell"/>
</dbReference>
<dbReference type="EMBL" id="KE124016">
    <property type="protein sequence ID" value="EPB85287.1"/>
    <property type="molecule type" value="Genomic_DNA"/>
</dbReference>
<dbReference type="AlphaFoldDB" id="S2JA23"/>
<gene>
    <name evidence="5" type="ORF">HMPREF1544_07968</name>
</gene>
<evidence type="ECO:0000313" key="6">
    <source>
        <dbReference type="Proteomes" id="UP000014254"/>
    </source>
</evidence>
<dbReference type="InterPro" id="IPR002775">
    <property type="entry name" value="DNA/RNA-bd_Alba-like"/>
</dbReference>
<comment type="similarity">
    <text evidence="2">Belongs to the histone-like Alba family.</text>
</comment>
<evidence type="ECO:0000256" key="3">
    <source>
        <dbReference type="ARBA" id="ARBA00023242"/>
    </source>
</evidence>
<dbReference type="OrthoDB" id="424402at2759"/>
<dbReference type="GO" id="GO:0003723">
    <property type="term" value="F:RNA binding"/>
    <property type="evidence" value="ECO:0007669"/>
    <property type="project" value="TreeGrafter"/>
</dbReference>
<dbReference type="PANTHER" id="PTHR13516:SF4">
    <property type="entry name" value="FI09323P"/>
    <property type="match status" value="1"/>
</dbReference>
<dbReference type="STRING" id="1220926.S2JA23"/>
<dbReference type="InterPro" id="IPR036882">
    <property type="entry name" value="Alba-like_dom_sf"/>
</dbReference>
<keyword evidence="6" id="KW-1185">Reference proteome</keyword>
<comment type="subcellular location">
    <subcellularLocation>
        <location evidence="1">Nucleus</location>
    </subcellularLocation>
</comment>
<dbReference type="InParanoid" id="S2JA23"/>
<dbReference type="OMA" id="EATSGHQ"/>
<sequence>MLLFEILDCICPCIVSVINILQLVEDYRRTSKNVDNAETEKPPADNEVRISHSKIPVYVEACLKLLQKDAKQHIVVVGKGQFINKAVTVIEMVKRKMQGTLHQYTQLGSVSVIEQWDATSDEKLDSVQVNKKVPVIIIYLSVDELPELEATSGHQAPTGPDIF</sequence>
<dbReference type="eggNOG" id="KOG2567">
    <property type="taxonomic scope" value="Eukaryota"/>
</dbReference>